<dbReference type="EMBL" id="JAZHXI010000005">
    <property type="protein sequence ID" value="KAL2071777.1"/>
    <property type="molecule type" value="Genomic_DNA"/>
</dbReference>
<protein>
    <submittedName>
        <fullName evidence="2">Uncharacterized protein</fullName>
    </submittedName>
</protein>
<dbReference type="Proteomes" id="UP001595075">
    <property type="component" value="Unassembled WGS sequence"/>
</dbReference>
<evidence type="ECO:0000313" key="3">
    <source>
        <dbReference type="Proteomes" id="UP001595075"/>
    </source>
</evidence>
<sequence>MLVDARRGYIAVAENEVVNQVLSIMQLYRKSNHTGQRTWHRHSRVVESRTEADSSRVFESTDRPANQIKQQ</sequence>
<evidence type="ECO:0000256" key="1">
    <source>
        <dbReference type="SAM" id="MobiDB-lite"/>
    </source>
</evidence>
<name>A0ABR4CQD9_9HELO</name>
<evidence type="ECO:0000313" key="2">
    <source>
        <dbReference type="EMBL" id="KAL2071777.1"/>
    </source>
</evidence>
<keyword evidence="3" id="KW-1185">Reference proteome</keyword>
<feature type="compositionally biased region" description="Basic and acidic residues" evidence="1">
    <location>
        <begin position="44"/>
        <end position="62"/>
    </location>
</feature>
<proteinExistence type="predicted"/>
<gene>
    <name evidence="2" type="ORF">VTL71DRAFT_13012</name>
</gene>
<reference evidence="2 3" key="1">
    <citation type="journal article" date="2024" name="Commun. Biol.">
        <title>Comparative genomic analysis of thermophilic fungi reveals convergent evolutionary adaptations and gene losses.</title>
        <authorList>
            <person name="Steindorff A.S."/>
            <person name="Aguilar-Pontes M.V."/>
            <person name="Robinson A.J."/>
            <person name="Andreopoulos B."/>
            <person name="LaButti K."/>
            <person name="Kuo A."/>
            <person name="Mondo S."/>
            <person name="Riley R."/>
            <person name="Otillar R."/>
            <person name="Haridas S."/>
            <person name="Lipzen A."/>
            <person name="Grimwood J."/>
            <person name="Schmutz J."/>
            <person name="Clum A."/>
            <person name="Reid I.D."/>
            <person name="Moisan M.C."/>
            <person name="Butler G."/>
            <person name="Nguyen T.T.M."/>
            <person name="Dewar K."/>
            <person name="Conant G."/>
            <person name="Drula E."/>
            <person name="Henrissat B."/>
            <person name="Hansel C."/>
            <person name="Singer S."/>
            <person name="Hutchinson M.I."/>
            <person name="de Vries R.P."/>
            <person name="Natvig D.O."/>
            <person name="Powell A.J."/>
            <person name="Tsang A."/>
            <person name="Grigoriev I.V."/>
        </authorList>
    </citation>
    <scope>NUCLEOTIDE SEQUENCE [LARGE SCALE GENOMIC DNA]</scope>
    <source>
        <strain evidence="2 3">CBS 494.80</strain>
    </source>
</reference>
<accession>A0ABR4CQD9</accession>
<organism evidence="2 3">
    <name type="scientific">Oculimacula yallundae</name>
    <dbReference type="NCBI Taxonomy" id="86028"/>
    <lineage>
        <taxon>Eukaryota</taxon>
        <taxon>Fungi</taxon>
        <taxon>Dikarya</taxon>
        <taxon>Ascomycota</taxon>
        <taxon>Pezizomycotina</taxon>
        <taxon>Leotiomycetes</taxon>
        <taxon>Helotiales</taxon>
        <taxon>Ploettnerulaceae</taxon>
        <taxon>Oculimacula</taxon>
    </lineage>
</organism>
<feature type="region of interest" description="Disordered" evidence="1">
    <location>
        <begin position="34"/>
        <end position="71"/>
    </location>
</feature>
<comment type="caution">
    <text evidence="2">The sequence shown here is derived from an EMBL/GenBank/DDBJ whole genome shotgun (WGS) entry which is preliminary data.</text>
</comment>